<dbReference type="InterPro" id="IPR036737">
    <property type="entry name" value="OmpA-like_sf"/>
</dbReference>
<evidence type="ECO:0000256" key="2">
    <source>
        <dbReference type="ARBA" id="ARBA00023136"/>
    </source>
</evidence>
<dbReference type="OrthoDB" id="9809364at2"/>
<evidence type="ECO:0000256" key="4">
    <source>
        <dbReference type="PROSITE-ProRule" id="PRU00339"/>
    </source>
</evidence>
<proteinExistence type="predicted"/>
<protein>
    <recommendedName>
        <fullName evidence="7">OmpA-like domain-containing protein</fullName>
    </recommendedName>
</protein>
<evidence type="ECO:0000256" key="5">
    <source>
        <dbReference type="PROSITE-ProRule" id="PRU00473"/>
    </source>
</evidence>
<feature type="chain" id="PRO_5014598767" description="OmpA-like domain-containing protein" evidence="6">
    <location>
        <begin position="20"/>
        <end position="646"/>
    </location>
</feature>
<dbReference type="Pfam" id="PF07676">
    <property type="entry name" value="PD40"/>
    <property type="match status" value="1"/>
</dbReference>
<name>A0A2M9R2R3_9FLAO</name>
<dbReference type="PROSITE" id="PS51123">
    <property type="entry name" value="OMPA_2"/>
    <property type="match status" value="1"/>
</dbReference>
<dbReference type="PANTHER" id="PTHR30329">
    <property type="entry name" value="STATOR ELEMENT OF FLAGELLAR MOTOR COMPLEX"/>
    <property type="match status" value="1"/>
</dbReference>
<evidence type="ECO:0000313" key="9">
    <source>
        <dbReference type="Proteomes" id="UP000231960"/>
    </source>
</evidence>
<dbReference type="SUPFAM" id="SSF103088">
    <property type="entry name" value="OmpA-like"/>
    <property type="match status" value="1"/>
</dbReference>
<keyword evidence="4" id="KW-0802">TPR repeat</keyword>
<dbReference type="RefSeq" id="WP_100676625.1">
    <property type="nucleotide sequence ID" value="NZ_NIPO01000001.1"/>
</dbReference>
<dbReference type="InterPro" id="IPR006664">
    <property type="entry name" value="OMP_bac"/>
</dbReference>
<evidence type="ECO:0000256" key="6">
    <source>
        <dbReference type="SAM" id="SignalP"/>
    </source>
</evidence>
<dbReference type="SUPFAM" id="SSF48452">
    <property type="entry name" value="TPR-like"/>
    <property type="match status" value="1"/>
</dbReference>
<feature type="signal peptide" evidence="6">
    <location>
        <begin position="1"/>
        <end position="19"/>
    </location>
</feature>
<organism evidence="8 9">
    <name type="scientific">Avrilella dinanensis</name>
    <dbReference type="NCBI Taxonomy" id="2008672"/>
    <lineage>
        <taxon>Bacteria</taxon>
        <taxon>Pseudomonadati</taxon>
        <taxon>Bacteroidota</taxon>
        <taxon>Flavobacteriia</taxon>
        <taxon>Flavobacteriales</taxon>
        <taxon>Flavobacteriaceae</taxon>
        <taxon>Avrilella</taxon>
    </lineage>
</organism>
<evidence type="ECO:0000313" key="8">
    <source>
        <dbReference type="EMBL" id="PJR03055.1"/>
    </source>
</evidence>
<evidence type="ECO:0000256" key="1">
    <source>
        <dbReference type="ARBA" id="ARBA00004442"/>
    </source>
</evidence>
<dbReference type="EMBL" id="NIPO01000001">
    <property type="protein sequence ID" value="PJR03055.1"/>
    <property type="molecule type" value="Genomic_DNA"/>
</dbReference>
<gene>
    <name evidence="8" type="ORF">CDL10_00035</name>
</gene>
<evidence type="ECO:0000259" key="7">
    <source>
        <dbReference type="PROSITE" id="PS51123"/>
    </source>
</evidence>
<dbReference type="InterPro" id="IPR006665">
    <property type="entry name" value="OmpA-like"/>
</dbReference>
<dbReference type="SUPFAM" id="SSF82171">
    <property type="entry name" value="DPP6 N-terminal domain-like"/>
    <property type="match status" value="1"/>
</dbReference>
<dbReference type="GO" id="GO:0009279">
    <property type="term" value="C:cell outer membrane"/>
    <property type="evidence" value="ECO:0007669"/>
    <property type="project" value="UniProtKB-SubCell"/>
</dbReference>
<dbReference type="PANTHER" id="PTHR30329:SF21">
    <property type="entry name" value="LIPOPROTEIN YIAD-RELATED"/>
    <property type="match status" value="1"/>
</dbReference>
<comment type="caution">
    <text evidence="8">The sequence shown here is derived from an EMBL/GenBank/DDBJ whole genome shotgun (WGS) entry which is preliminary data.</text>
</comment>
<dbReference type="PROSITE" id="PS50005">
    <property type="entry name" value="TPR"/>
    <property type="match status" value="1"/>
</dbReference>
<reference evidence="8 9" key="1">
    <citation type="submission" date="2017-06" db="EMBL/GenBank/DDBJ databases">
        <title>Description of Avrilella dinanensis gen. nov. sp. nov.</title>
        <authorList>
            <person name="Leyer C."/>
            <person name="Sassi M."/>
            <person name="Minet J."/>
            <person name="Kayal S."/>
            <person name="Cattoir V."/>
        </authorList>
    </citation>
    <scope>NUCLEOTIDE SEQUENCE [LARGE SCALE GENOMIC DNA]</scope>
    <source>
        <strain evidence="8 9">UR159</strain>
    </source>
</reference>
<dbReference type="InterPro" id="IPR019734">
    <property type="entry name" value="TPR_rpt"/>
</dbReference>
<dbReference type="Gene3D" id="1.25.40.10">
    <property type="entry name" value="Tetratricopeptide repeat domain"/>
    <property type="match status" value="1"/>
</dbReference>
<keyword evidence="9" id="KW-1185">Reference proteome</keyword>
<feature type="domain" description="OmpA-like" evidence="7">
    <location>
        <begin position="525"/>
        <end position="646"/>
    </location>
</feature>
<comment type="subcellular location">
    <subcellularLocation>
        <location evidence="1">Cell outer membrane</location>
    </subcellularLocation>
</comment>
<dbReference type="AlphaFoldDB" id="A0A2M9R2R3"/>
<evidence type="ECO:0000256" key="3">
    <source>
        <dbReference type="ARBA" id="ARBA00023237"/>
    </source>
</evidence>
<dbReference type="PRINTS" id="PR01021">
    <property type="entry name" value="OMPADOMAIN"/>
</dbReference>
<dbReference type="Proteomes" id="UP000231960">
    <property type="component" value="Unassembled WGS sequence"/>
</dbReference>
<dbReference type="InterPro" id="IPR011659">
    <property type="entry name" value="WD40"/>
</dbReference>
<keyword evidence="3" id="KW-0998">Cell outer membrane</keyword>
<sequence length="646" mass="74326">MNKKILVILMSAFCFTAFGQEMKEKKADTKYENSAYIDAISIYTKLADKGYASEELLTKLGNAHYFTANYEESAKWYGQLFEMAEEEVDTEIYFRYAQSLKSIGEYDKADKYLKKFHELKKEDSRGKMFNENQSYLNEIEELPQRFFYQLADFNTSYSDFGVAFYNQNVVFSSAKPVRGPFKDENTWDGQPFFNLFMVDENGKTNYFELTRSRYHTSNAIFTKDGRFAYFTQSFKVKAEERDGVVYKDQTILKIFRAENVEGKWTNVEELPFNSNEYSCTHPTMSPDERELYFSSNMPGTIGQSDIYKVAIMANHASYGQPVNLGKPVNTEGRESFPFVSADNRLYFSSDGHLGLGGLDFFQLDLSDEQAKVENLGKGINSPYDDFSIYINNDLKTGFFSSNRPDGTGRDDIYEITDIISDEEPYYQIFEGLVKDEESLEHIPNAKISIFNDNFDLLTSGNTSFDGSFSNLNIEGVNPGDIVFIRAEHDDYNTEEESVILPEESGVQYRTIFMEKKVVEVKEGDDLAKIFEIENVIYFDFDKSEINTKAEVELAKVLEVLNLYPTMKIDVRSHTDSRGTHQYNQNLSDHRAKATIDWLVAHGVERDRLTGKGYGETSLINNCTDEVECTEEQHQENRRSEFIITEL</sequence>
<dbReference type="InterPro" id="IPR011990">
    <property type="entry name" value="TPR-like_helical_dom_sf"/>
</dbReference>
<dbReference type="Pfam" id="PF00691">
    <property type="entry name" value="OmpA"/>
    <property type="match status" value="1"/>
</dbReference>
<accession>A0A2M9R2R3</accession>
<dbReference type="InterPro" id="IPR011042">
    <property type="entry name" value="6-blade_b-propeller_TolB-like"/>
</dbReference>
<dbReference type="InterPro" id="IPR050330">
    <property type="entry name" value="Bact_OuterMem_StrucFunc"/>
</dbReference>
<feature type="repeat" description="TPR" evidence="4">
    <location>
        <begin position="90"/>
        <end position="123"/>
    </location>
</feature>
<dbReference type="CDD" id="cd07185">
    <property type="entry name" value="OmpA_C-like"/>
    <property type="match status" value="1"/>
</dbReference>
<keyword evidence="2 5" id="KW-0472">Membrane</keyword>
<keyword evidence="6" id="KW-0732">Signal</keyword>
<dbReference type="Gene3D" id="3.30.1330.60">
    <property type="entry name" value="OmpA-like domain"/>
    <property type="match status" value="1"/>
</dbReference>
<dbReference type="Gene3D" id="2.120.10.30">
    <property type="entry name" value="TolB, C-terminal domain"/>
    <property type="match status" value="1"/>
</dbReference>